<accession>D4BAG3</accession>
<comment type="caution">
    <text evidence="1">The sequence shown here is derived from an EMBL/GenBank/DDBJ whole genome shotgun (WGS) entry which is preliminary data.</text>
</comment>
<gene>
    <name evidence="1" type="ORF">CIT292_07457</name>
</gene>
<dbReference type="RefSeq" id="WP_006684846.1">
    <property type="nucleotide sequence ID" value="NZ_GG730299.1"/>
</dbReference>
<organism evidence="1 2">
    <name type="scientific">Citrobacter youngae ATCC 29220</name>
    <dbReference type="NCBI Taxonomy" id="500640"/>
    <lineage>
        <taxon>Bacteria</taxon>
        <taxon>Pseudomonadati</taxon>
        <taxon>Pseudomonadota</taxon>
        <taxon>Gammaproteobacteria</taxon>
        <taxon>Enterobacterales</taxon>
        <taxon>Enterobacteriaceae</taxon>
        <taxon>Citrobacter</taxon>
        <taxon>Citrobacter freundii complex</taxon>
    </lineage>
</organism>
<dbReference type="EMBL" id="ABWL02000006">
    <property type="protein sequence ID" value="EFE09174.1"/>
    <property type="molecule type" value="Genomic_DNA"/>
</dbReference>
<protein>
    <submittedName>
        <fullName evidence="1">Uncharacterized protein</fullName>
    </submittedName>
</protein>
<dbReference type="AlphaFoldDB" id="D4BAG3"/>
<reference evidence="1 2" key="1">
    <citation type="submission" date="2010-02" db="EMBL/GenBank/DDBJ databases">
        <authorList>
            <person name="Weinstock G."/>
            <person name="Sodergren E."/>
            <person name="Clifton S."/>
            <person name="Fulton L."/>
            <person name="Fulton B."/>
            <person name="Courtney L."/>
            <person name="Fronick C."/>
            <person name="Harrison M."/>
            <person name="Strong C."/>
            <person name="Farmer C."/>
            <person name="Delahaunty K."/>
            <person name="Markovic C."/>
            <person name="Hall O."/>
            <person name="Minx P."/>
            <person name="Tomlinson C."/>
            <person name="Mitreva M."/>
            <person name="Nelson J."/>
            <person name="Hou S."/>
            <person name="Wollam A."/>
            <person name="Pepin K.H."/>
            <person name="Johnson M."/>
            <person name="Bhonagiri V."/>
            <person name="Zhang X."/>
            <person name="Suruliraj S."/>
            <person name="Warren W."/>
            <person name="Chinwalla A."/>
            <person name="Mardis E.R."/>
            <person name="Wilson R.K."/>
        </authorList>
    </citation>
    <scope>NUCLEOTIDE SEQUENCE [LARGE SCALE GENOMIC DNA]</scope>
    <source>
        <strain evidence="1 2">ATCC 29220</strain>
    </source>
</reference>
<name>D4BAG3_9ENTR</name>
<sequence length="66" mass="7219">MPIAAPCETKLKTAALVHNTFNEVGRIGGFFFPAGTQRARRAILIKPAKLSPEGALIFFAKYSVQR</sequence>
<dbReference type="HOGENOM" id="CLU_2823339_0_0_6"/>
<proteinExistence type="predicted"/>
<evidence type="ECO:0000313" key="2">
    <source>
        <dbReference type="Proteomes" id="UP000003880"/>
    </source>
</evidence>
<dbReference type="Proteomes" id="UP000003880">
    <property type="component" value="Unassembled WGS sequence"/>
</dbReference>
<evidence type="ECO:0000313" key="1">
    <source>
        <dbReference type="EMBL" id="EFE09174.1"/>
    </source>
</evidence>